<accession>A0A3N2RF09</accession>
<dbReference type="AlphaFoldDB" id="A0A3N2RF09"/>
<comment type="caution">
    <text evidence="3">The sequence shown here is derived from an EMBL/GenBank/DDBJ whole genome shotgun (WGS) entry which is preliminary data.</text>
</comment>
<dbReference type="Proteomes" id="UP000275910">
    <property type="component" value="Unassembled WGS sequence"/>
</dbReference>
<gene>
    <name evidence="3" type="ORF">D9T17_15780</name>
</gene>
<feature type="signal peptide" evidence="2">
    <location>
        <begin position="1"/>
        <end position="28"/>
    </location>
</feature>
<evidence type="ECO:0000313" key="4">
    <source>
        <dbReference type="Proteomes" id="UP000275910"/>
    </source>
</evidence>
<evidence type="ECO:0008006" key="5">
    <source>
        <dbReference type="Google" id="ProtNLM"/>
    </source>
</evidence>
<feature type="region of interest" description="Disordered" evidence="1">
    <location>
        <begin position="42"/>
        <end position="74"/>
    </location>
</feature>
<protein>
    <recommendedName>
        <fullName evidence="5">Lipoprotein</fullName>
    </recommendedName>
</protein>
<sequence>MSAAKRARRVALRAAAGVALCAAPLALATGCKRTGASTTSQAAEASVAPAPAPSPAVDPALNRGGTTPHDTPPIADPLLAQAEAVMRKADPGFDRFEVNYVVGDLDRDGRDDVVIEYGIGDEGAMRHVAKSVRVLLARAGRLQLQPDQTDRFADCPAVREIRDGGLWADGLEACMLPFPRTLAYYQFEWRDGGLRRVAQEDPAQRIRSRLQAMRDTLLAGKIEALDDRLRPGPMPGDAEAPAPDRLFAEAGHRRGFVDAVGALAQLPLQRVERSGGDLLSAQADGPHGGQRRLQIEPAAEGTATEAGRYTYVVDARAYLDWPETGGVGYRTVWRLIEGDLYLERAEEVDTESSER</sequence>
<name>A0A3N2RF09_LYSEN</name>
<organism evidence="3 4">
    <name type="scientific">Lysobacter enzymogenes</name>
    <dbReference type="NCBI Taxonomy" id="69"/>
    <lineage>
        <taxon>Bacteria</taxon>
        <taxon>Pseudomonadati</taxon>
        <taxon>Pseudomonadota</taxon>
        <taxon>Gammaproteobacteria</taxon>
        <taxon>Lysobacterales</taxon>
        <taxon>Lysobacteraceae</taxon>
        <taxon>Lysobacter</taxon>
    </lineage>
</organism>
<reference evidence="3 4" key="1">
    <citation type="submission" date="2018-10" db="EMBL/GenBank/DDBJ databases">
        <title>The genome of Lysobacter enzymogenes OH11.</title>
        <authorList>
            <person name="Liu F."/>
            <person name="Zhao Y."/>
            <person name="Qian G."/>
            <person name="Chen Y."/>
            <person name="Xu H."/>
        </authorList>
    </citation>
    <scope>NUCLEOTIDE SEQUENCE [LARGE SCALE GENOMIC DNA]</scope>
    <source>
        <strain evidence="3 4">OH11</strain>
    </source>
</reference>
<dbReference type="PROSITE" id="PS51257">
    <property type="entry name" value="PROKAR_LIPOPROTEIN"/>
    <property type="match status" value="1"/>
</dbReference>
<evidence type="ECO:0000256" key="1">
    <source>
        <dbReference type="SAM" id="MobiDB-lite"/>
    </source>
</evidence>
<proteinExistence type="predicted"/>
<keyword evidence="2" id="KW-0732">Signal</keyword>
<feature type="chain" id="PRO_5018223931" description="Lipoprotein" evidence="2">
    <location>
        <begin position="29"/>
        <end position="355"/>
    </location>
</feature>
<dbReference type="RefSeq" id="WP_123648326.1">
    <property type="nucleotide sequence ID" value="NZ_RCTY01000038.1"/>
</dbReference>
<evidence type="ECO:0000256" key="2">
    <source>
        <dbReference type="SAM" id="SignalP"/>
    </source>
</evidence>
<dbReference type="EMBL" id="RCTY01000038">
    <property type="protein sequence ID" value="ROU06032.1"/>
    <property type="molecule type" value="Genomic_DNA"/>
</dbReference>
<evidence type="ECO:0000313" key="3">
    <source>
        <dbReference type="EMBL" id="ROU06032.1"/>
    </source>
</evidence>